<dbReference type="AlphaFoldDB" id="A0AA48QWN7"/>
<evidence type="ECO:0000313" key="2">
    <source>
        <dbReference type="EMBL" id="BEI92372.1"/>
    </source>
</evidence>
<dbReference type="GeneID" id="85496242"/>
<gene>
    <name evidence="2" type="ORF">CcaverHIS019_0411920</name>
</gene>
<evidence type="ECO:0000313" key="3">
    <source>
        <dbReference type="Proteomes" id="UP001233271"/>
    </source>
</evidence>
<dbReference type="RefSeq" id="XP_060457637.1">
    <property type="nucleotide sequence ID" value="XM_060601110.1"/>
</dbReference>
<feature type="region of interest" description="Disordered" evidence="1">
    <location>
        <begin position="104"/>
        <end position="133"/>
    </location>
</feature>
<evidence type="ECO:0000256" key="1">
    <source>
        <dbReference type="SAM" id="MobiDB-lite"/>
    </source>
</evidence>
<keyword evidence="3" id="KW-1185">Reference proteome</keyword>
<protein>
    <submittedName>
        <fullName evidence="2">Uncharacterized protein</fullName>
    </submittedName>
</protein>
<sequence length="133" mass="14192">MAGDAFLLPEDRDEEEPNLTKESFNLNYGSDGGVEAYCGSGISLVNPLYSFFCEHVVDASILPPGIKSFTCPHKGCGEVVPRCDTRELSLAEVHTALVRLHPKPARARAKRKKVSKGNAAGGGKKRPPATPSG</sequence>
<name>A0AA48QWN7_9TREE</name>
<dbReference type="EMBL" id="AP028215">
    <property type="protein sequence ID" value="BEI92372.1"/>
    <property type="molecule type" value="Genomic_DNA"/>
</dbReference>
<dbReference type="Proteomes" id="UP001233271">
    <property type="component" value="Chromosome 4"/>
</dbReference>
<feature type="compositionally biased region" description="Basic residues" evidence="1">
    <location>
        <begin position="104"/>
        <end position="115"/>
    </location>
</feature>
<dbReference type="KEGG" id="ccac:CcaHIS019_0411920"/>
<organism evidence="2 3">
    <name type="scientific">Cutaneotrichosporon cavernicola</name>
    <dbReference type="NCBI Taxonomy" id="279322"/>
    <lineage>
        <taxon>Eukaryota</taxon>
        <taxon>Fungi</taxon>
        <taxon>Dikarya</taxon>
        <taxon>Basidiomycota</taxon>
        <taxon>Agaricomycotina</taxon>
        <taxon>Tremellomycetes</taxon>
        <taxon>Trichosporonales</taxon>
        <taxon>Trichosporonaceae</taxon>
        <taxon>Cutaneotrichosporon</taxon>
    </lineage>
</organism>
<reference evidence="2" key="1">
    <citation type="journal article" date="2023" name="BMC Genomics">
        <title>Chromosome-level genome assemblies of Cutaneotrichosporon spp. (Trichosporonales, Basidiomycota) reveal imbalanced evolution between nucleotide sequences and chromosome synteny.</title>
        <authorList>
            <person name="Kobayashi Y."/>
            <person name="Kayamori A."/>
            <person name="Aoki K."/>
            <person name="Shiwa Y."/>
            <person name="Matsutani M."/>
            <person name="Fujita N."/>
            <person name="Sugita T."/>
            <person name="Iwasaki W."/>
            <person name="Tanaka N."/>
            <person name="Takashima M."/>
        </authorList>
    </citation>
    <scope>NUCLEOTIDE SEQUENCE</scope>
    <source>
        <strain evidence="2">HIS019</strain>
    </source>
</reference>
<accession>A0AA48QWN7</accession>
<proteinExistence type="predicted"/>